<evidence type="ECO:0000313" key="16">
    <source>
        <dbReference type="EMBL" id="AMP84265.1"/>
    </source>
</evidence>
<keyword evidence="9 14" id="KW-0496">Mitochondrion</keyword>
<keyword evidence="11" id="KW-0066">ATP synthesis</keyword>
<accession>A0A1B0V0T1</accession>
<name>A0A1B0V0T1_9TELE</name>
<keyword evidence="15" id="KW-0732">Signal</keyword>
<evidence type="ECO:0000256" key="4">
    <source>
        <dbReference type="ARBA" id="ARBA00022547"/>
    </source>
</evidence>
<dbReference type="GO" id="GO:0015078">
    <property type="term" value="F:proton transmembrane transporter activity"/>
    <property type="evidence" value="ECO:0007669"/>
    <property type="project" value="InterPro"/>
</dbReference>
<dbReference type="InterPro" id="IPR001421">
    <property type="entry name" value="ATP8_metazoa"/>
</dbReference>
<evidence type="ECO:0000256" key="12">
    <source>
        <dbReference type="ARBA" id="ARBA00053067"/>
    </source>
</evidence>
<feature type="signal peptide" evidence="15">
    <location>
        <begin position="1"/>
        <end position="30"/>
    </location>
</feature>
<keyword evidence="7" id="KW-1133">Transmembrane helix</keyword>
<dbReference type="Pfam" id="PF00895">
    <property type="entry name" value="ATP-synt_8"/>
    <property type="match status" value="1"/>
</dbReference>
<dbReference type="PANTHER" id="PTHR39937">
    <property type="entry name" value="ATP SYNTHASE PROTEIN 8"/>
    <property type="match status" value="1"/>
</dbReference>
<evidence type="ECO:0000256" key="11">
    <source>
        <dbReference type="ARBA" id="ARBA00023310"/>
    </source>
</evidence>
<evidence type="ECO:0000256" key="3">
    <source>
        <dbReference type="ARBA" id="ARBA00022448"/>
    </source>
</evidence>
<evidence type="ECO:0000256" key="9">
    <source>
        <dbReference type="ARBA" id="ARBA00023128"/>
    </source>
</evidence>
<dbReference type="GO" id="GO:0015986">
    <property type="term" value="P:proton motive force-driven ATP synthesis"/>
    <property type="evidence" value="ECO:0007669"/>
    <property type="project" value="InterPro"/>
</dbReference>
<feature type="chain" id="PRO_5008517277" description="ATP synthase complex subunit 8" evidence="15">
    <location>
        <begin position="31"/>
        <end position="52"/>
    </location>
</feature>
<comment type="function">
    <text evidence="12">Subunit 8, of the mitochondrial membrane ATP synthase complex (F(1)F(0) ATP synthase or Complex V) that produces ATP from ADP in the presence of a proton gradient across the membrane which is generated by electron transport complexes of the respiratory chain. ATP synthase complex consist of a soluble F(1) head domain - the catalytic core - and a membrane F(1) domain - the membrane proton channel. These two domains are linked by a central stalk rotating inside the F(1) region and a stationary peripheral stalk. During catalysis, ATP synthesis in the catalytic domain of F(1) is coupled via a rotary mechanism of the central stalk subunits to proton translocation. In vivo, can only synthesize ATP although its ATP hydrolase activity can be activated artificially in vitro. Part of the complex F(0) domain.</text>
</comment>
<keyword evidence="8 14" id="KW-0406">Ion transport</keyword>
<evidence type="ECO:0000256" key="10">
    <source>
        <dbReference type="ARBA" id="ARBA00023136"/>
    </source>
</evidence>
<comment type="subcellular location">
    <subcellularLocation>
        <location evidence="1 14">Mitochondrion membrane</location>
        <topology evidence="1 14">Single-pass membrane protein</topology>
    </subcellularLocation>
</comment>
<evidence type="ECO:0000256" key="5">
    <source>
        <dbReference type="ARBA" id="ARBA00022692"/>
    </source>
</evidence>
<dbReference type="PANTHER" id="PTHR39937:SF1">
    <property type="entry name" value="ATP SYNTHASE PROTEIN 8"/>
    <property type="match status" value="1"/>
</dbReference>
<evidence type="ECO:0000256" key="6">
    <source>
        <dbReference type="ARBA" id="ARBA00022781"/>
    </source>
</evidence>
<reference evidence="16" key="1">
    <citation type="submission" date="2015-07" db="EMBL/GenBank/DDBJ databases">
        <title>Complete mitochondrial genome of Omobranchus elegans (Blenniidae, Blenniiformes) from the South Sea, Korea.</title>
        <authorList>
            <person name="Oh J."/>
        </authorList>
    </citation>
    <scope>NUCLEOTIDE SEQUENCE</scope>
</reference>
<organism evidence="16">
    <name type="scientific">Omobranchus elegans</name>
    <name type="common">elegant blenny</name>
    <dbReference type="NCBI Taxonomy" id="1405654"/>
    <lineage>
        <taxon>Eukaryota</taxon>
        <taxon>Metazoa</taxon>
        <taxon>Chordata</taxon>
        <taxon>Craniata</taxon>
        <taxon>Vertebrata</taxon>
        <taxon>Euteleostomi</taxon>
        <taxon>Actinopterygii</taxon>
        <taxon>Neopterygii</taxon>
        <taxon>Teleostei</taxon>
        <taxon>Neoteleostei</taxon>
        <taxon>Acanthomorphata</taxon>
        <taxon>Ovalentaria</taxon>
        <taxon>Blenniimorphae</taxon>
        <taxon>Blenniiformes</taxon>
        <taxon>Blennioidei</taxon>
        <taxon>Blenniidae</taxon>
        <taxon>Blenniinae</taxon>
        <taxon>Omobranchus</taxon>
    </lineage>
</organism>
<keyword evidence="10" id="KW-0472">Membrane</keyword>
<dbReference type="GO" id="GO:0045259">
    <property type="term" value="C:proton-transporting ATP synthase complex"/>
    <property type="evidence" value="ECO:0007669"/>
    <property type="project" value="UniProtKB-KW"/>
</dbReference>
<proteinExistence type="inferred from homology"/>
<protein>
    <recommendedName>
        <fullName evidence="14">ATP synthase complex subunit 8</fullName>
    </recommendedName>
</protein>
<evidence type="ECO:0000256" key="15">
    <source>
        <dbReference type="SAM" id="SignalP"/>
    </source>
</evidence>
<evidence type="ECO:0000256" key="1">
    <source>
        <dbReference type="ARBA" id="ARBA00004304"/>
    </source>
</evidence>
<comment type="subunit">
    <text evidence="13">Component of the ATP synthase complex composed at least of ATP5F1A/subunit alpha, ATP5F1B/subunit beta, ATP5MC1/subunit c (homooctomer), MT-ATP6/subunit a, MT-ATP8/subunit 8, ATP5ME/subunit e, ATP5MF/subunit f, ATP5MG/subunit g, ATP5MK/subunit k, ATP5MJ/subunit j, ATP5F1C/subunit gamma, ATP5F1D/subunit delta, ATP5F1E/subunit epsilon, ATP5PF/subunit F6, ATP5PB/subunit b, ATP5PD/subunit d, ATP5PO/subunit OSCP. ATP synthase complex consists of a soluble F(1) head domain (subunits alpha(3) and beta(3)) - the catalytic core - and a membrane F(0) domain - the membrane proton channel (subunits c, a, 8, e, f, g, k and j). These two domains are linked by a central stalk (subunits gamma, delta, and epsilon) rotating inside the F1 region and a stationary peripheral stalk (subunits F6, b, d, and OSCP).</text>
</comment>
<dbReference type="GO" id="GO:0031966">
    <property type="term" value="C:mitochondrial membrane"/>
    <property type="evidence" value="ECO:0007669"/>
    <property type="project" value="UniProtKB-SubCell"/>
</dbReference>
<evidence type="ECO:0000256" key="2">
    <source>
        <dbReference type="ARBA" id="ARBA00008892"/>
    </source>
</evidence>
<evidence type="ECO:0000256" key="7">
    <source>
        <dbReference type="ARBA" id="ARBA00022989"/>
    </source>
</evidence>
<evidence type="ECO:0000256" key="8">
    <source>
        <dbReference type="ARBA" id="ARBA00023065"/>
    </source>
</evidence>
<comment type="similarity">
    <text evidence="2 14">Belongs to the ATPase protein 8 family.</text>
</comment>
<dbReference type="EMBL" id="KT284893">
    <property type="protein sequence ID" value="AMP84265.1"/>
    <property type="molecule type" value="Genomic_DNA"/>
</dbReference>
<keyword evidence="3 14" id="KW-0813">Transport</keyword>
<evidence type="ECO:0000256" key="14">
    <source>
        <dbReference type="RuleBase" id="RU003661"/>
    </source>
</evidence>
<evidence type="ECO:0000256" key="13">
    <source>
        <dbReference type="ARBA" id="ARBA00064647"/>
    </source>
</evidence>
<keyword evidence="4 14" id="KW-0138">CF(0)</keyword>
<dbReference type="InterPro" id="IPR050635">
    <property type="entry name" value="ATPase_protein_8"/>
</dbReference>
<dbReference type="AlphaFoldDB" id="A0A1B0V0T1"/>
<geneLocation type="mitochondrion" evidence="16"/>
<sequence length="52" mass="6061">MPQLDPTPWLMISTLSWATLLTFMPPKVMTHIYPNDPLPPLAKELKPKSWTW</sequence>
<keyword evidence="5 14" id="KW-0812">Transmembrane</keyword>
<keyword evidence="6 14" id="KW-0375">Hydrogen ion transport</keyword>